<dbReference type="FunFam" id="2.20.70.10:FF:000056">
    <property type="entry name" value="Formin binding protein 4"/>
    <property type="match status" value="1"/>
</dbReference>
<feature type="compositionally biased region" description="Basic and acidic residues" evidence="1">
    <location>
        <begin position="763"/>
        <end position="778"/>
    </location>
</feature>
<feature type="region of interest" description="Disordered" evidence="1">
    <location>
        <begin position="357"/>
        <end position="443"/>
    </location>
</feature>
<feature type="region of interest" description="Disordered" evidence="1">
    <location>
        <begin position="282"/>
        <end position="342"/>
    </location>
</feature>
<feature type="region of interest" description="Disordered" evidence="1">
    <location>
        <begin position="1"/>
        <end position="98"/>
    </location>
</feature>
<feature type="compositionally biased region" description="Acidic residues" evidence="1">
    <location>
        <begin position="286"/>
        <end position="295"/>
    </location>
</feature>
<reference evidence="3" key="1">
    <citation type="submission" date="2025-08" db="UniProtKB">
        <authorList>
            <consortium name="Ensembl"/>
        </authorList>
    </citation>
    <scope>IDENTIFICATION</scope>
</reference>
<feature type="compositionally biased region" description="Pro residues" evidence="1">
    <location>
        <begin position="694"/>
        <end position="718"/>
    </location>
</feature>
<dbReference type="PROSITE" id="PS01159">
    <property type="entry name" value="WW_DOMAIN_1"/>
    <property type="match status" value="1"/>
</dbReference>
<keyword evidence="4" id="KW-1185">Reference proteome</keyword>
<dbReference type="InterPro" id="IPR053076">
    <property type="entry name" value="WW_domain_protein"/>
</dbReference>
<dbReference type="PANTHER" id="PTHR46697:SF1">
    <property type="entry name" value="FORMIN-BINDING PROTEIN 4"/>
    <property type="match status" value="1"/>
</dbReference>
<feature type="compositionally biased region" description="Pro residues" evidence="1">
    <location>
        <begin position="573"/>
        <end position="608"/>
    </location>
</feature>
<evidence type="ECO:0000313" key="3">
    <source>
        <dbReference type="Ensembl" id="ENSMMOP00000024834.1"/>
    </source>
</evidence>
<feature type="compositionally biased region" description="Polar residues" evidence="1">
    <location>
        <begin position="116"/>
        <end position="129"/>
    </location>
</feature>
<dbReference type="SUPFAM" id="SSF51045">
    <property type="entry name" value="WW domain"/>
    <property type="match status" value="2"/>
</dbReference>
<sequence length="818" mass="90138">MGKKSRLTGGAAGRRTILQLSPPGLRGGNAGERDEAPSGSDDEQEGDGHRFVRQARPNMKTPAVKATEGLSLLGAYEDSDDEEAGNSQTSNSQCNQSTDIDSTLANFMAEIDAITTQPSSDEAASQSSLAAADPPKPEANSQQAAASEEQNQQSTEFEYNTQYSLAGVDVEMGDWQEVWDDNSGCYYYWNTLTNEVSWELPHYLADQVQSLGQYANRWVERQKCNNLQLYAKIWPPLEVIESVVGLTSEEEERQGVAASLLGPLIPTEVKEAEEKWRKRLVKGLDEPENGLDSDGEGVGPAGSPAPPLQDADSGPTVQKNLGNKKQAADTLEAEEEVEEDTVELELALERKKAELRALEEGDGSAGGSSPCSETSQETSGPRGLLKSKRWKTAFLCPGSPDSNSRESVAEEEDKEKDGFEEKTVSKPLGKEEVETSEQKEETPELKFQIGQLANTLTSKMEFLGINKKSISNFQLLLLQTETRIADWREGALNGLYLRRRLQEAAEHIKYYELNATPKGWSCHWDREHRRYFYVNDQTSASQWDFPTEEDKYEDLKGSLAPLQPSASSLWSPSQPPLPDSPPPPSDYPPPPPLPPDSPPPPPPPPPPDSDGEIMEVEMEMDDDNDGEPPAPGTEEDASLAESSGPLGKGQKRKVGQQNKTITIGGSPILYTQPAVSAAAYWSMPAAVAPLVQCEPPPPPVPVLPPQPPLPPSQPPHEPPAAKALTTDKIKKVKKDKSKKSKIKMPSLVKKWQNIQKELDEEEKSSSSDEDREQLNKRNIEEWKQQQFLTGKASKNANFEVLPEDWRERIKKRKLMNNT</sequence>
<dbReference type="AlphaFoldDB" id="A0A3Q3XFN9"/>
<dbReference type="InterPro" id="IPR036020">
    <property type="entry name" value="WW_dom_sf"/>
</dbReference>
<feature type="region of interest" description="Disordered" evidence="1">
    <location>
        <begin position="559"/>
        <end position="659"/>
    </location>
</feature>
<feature type="compositionally biased region" description="Basic residues" evidence="1">
    <location>
        <begin position="730"/>
        <end position="742"/>
    </location>
</feature>
<feature type="region of interest" description="Disordered" evidence="1">
    <location>
        <begin position="691"/>
        <end position="778"/>
    </location>
</feature>
<dbReference type="PANTHER" id="PTHR46697">
    <property type="entry name" value="FORMIN-BINDING PROTEIN 4"/>
    <property type="match status" value="1"/>
</dbReference>
<dbReference type="Ensembl" id="ENSMMOT00000025251.1">
    <property type="protein sequence ID" value="ENSMMOP00000024834.1"/>
    <property type="gene ID" value="ENSMMOG00000018872.1"/>
</dbReference>
<feature type="domain" description="WW" evidence="2">
    <location>
        <begin position="514"/>
        <end position="548"/>
    </location>
</feature>
<dbReference type="Proteomes" id="UP000261620">
    <property type="component" value="Unplaced"/>
</dbReference>
<dbReference type="SMART" id="SM00456">
    <property type="entry name" value="WW"/>
    <property type="match status" value="2"/>
</dbReference>
<evidence type="ECO:0000313" key="4">
    <source>
        <dbReference type="Proteomes" id="UP000261620"/>
    </source>
</evidence>
<accession>A0A3Q3XFN9</accession>
<dbReference type="InterPro" id="IPR001202">
    <property type="entry name" value="WW_dom"/>
</dbReference>
<feature type="compositionally biased region" description="Low complexity" evidence="1">
    <location>
        <begin position="86"/>
        <end position="98"/>
    </location>
</feature>
<feature type="compositionally biased region" description="Acidic residues" evidence="1">
    <location>
        <begin position="609"/>
        <end position="626"/>
    </location>
</feature>
<reference evidence="3" key="2">
    <citation type="submission" date="2025-09" db="UniProtKB">
        <authorList>
            <consortium name="Ensembl"/>
        </authorList>
    </citation>
    <scope>IDENTIFICATION</scope>
</reference>
<feature type="compositionally biased region" description="Basic and acidic residues" evidence="1">
    <location>
        <begin position="415"/>
        <end position="443"/>
    </location>
</feature>
<feature type="compositionally biased region" description="Polar residues" evidence="1">
    <location>
        <begin position="367"/>
        <end position="379"/>
    </location>
</feature>
<feature type="compositionally biased region" description="Low complexity" evidence="1">
    <location>
        <begin position="138"/>
        <end position="154"/>
    </location>
</feature>
<feature type="compositionally biased region" description="Acidic residues" evidence="1">
    <location>
        <begin position="331"/>
        <end position="342"/>
    </location>
</feature>
<feature type="domain" description="WW" evidence="2">
    <location>
        <begin position="175"/>
        <end position="203"/>
    </location>
</feature>
<dbReference type="CDD" id="cd00201">
    <property type="entry name" value="WW"/>
    <property type="match status" value="2"/>
</dbReference>
<protein>
    <recommendedName>
        <fullName evidence="2">WW domain-containing protein</fullName>
    </recommendedName>
</protein>
<dbReference type="PROSITE" id="PS50020">
    <property type="entry name" value="WW_DOMAIN_2"/>
    <property type="match status" value="2"/>
</dbReference>
<organism evidence="3 4">
    <name type="scientific">Mola mola</name>
    <name type="common">Ocean sunfish</name>
    <name type="synonym">Tetraodon mola</name>
    <dbReference type="NCBI Taxonomy" id="94237"/>
    <lineage>
        <taxon>Eukaryota</taxon>
        <taxon>Metazoa</taxon>
        <taxon>Chordata</taxon>
        <taxon>Craniata</taxon>
        <taxon>Vertebrata</taxon>
        <taxon>Euteleostomi</taxon>
        <taxon>Actinopterygii</taxon>
        <taxon>Neopterygii</taxon>
        <taxon>Teleostei</taxon>
        <taxon>Neoteleostei</taxon>
        <taxon>Acanthomorphata</taxon>
        <taxon>Eupercaria</taxon>
        <taxon>Tetraodontiformes</taxon>
        <taxon>Molidae</taxon>
        <taxon>Mola</taxon>
    </lineage>
</organism>
<dbReference type="PRINTS" id="PR00806">
    <property type="entry name" value="VINCULIN"/>
</dbReference>
<dbReference type="Gene3D" id="2.20.70.10">
    <property type="match status" value="2"/>
</dbReference>
<dbReference type="Pfam" id="PF00397">
    <property type="entry name" value="WW"/>
    <property type="match status" value="2"/>
</dbReference>
<feature type="region of interest" description="Disordered" evidence="1">
    <location>
        <begin position="116"/>
        <end position="156"/>
    </location>
</feature>
<feature type="compositionally biased region" description="Low complexity" evidence="1">
    <location>
        <begin position="559"/>
        <end position="572"/>
    </location>
</feature>
<evidence type="ECO:0000259" key="2">
    <source>
        <dbReference type="PROSITE" id="PS50020"/>
    </source>
</evidence>
<proteinExistence type="predicted"/>
<evidence type="ECO:0000256" key="1">
    <source>
        <dbReference type="SAM" id="MobiDB-lite"/>
    </source>
</evidence>
<name>A0A3Q3XFN9_MOLML</name>